<dbReference type="PANTHER" id="PTHR16166">
    <property type="entry name" value="VACUOLAR PROTEIN SORTING-ASSOCIATED PROTEIN VPS13"/>
    <property type="match status" value="1"/>
</dbReference>
<protein>
    <recommendedName>
        <fullName evidence="2">Intermembrane lipid transfer protein VPS13-like C-terminal domain-containing protein</fullName>
    </recommendedName>
</protein>
<evidence type="ECO:0000313" key="4">
    <source>
        <dbReference type="Proteomes" id="UP001431209"/>
    </source>
</evidence>
<evidence type="ECO:0000259" key="2">
    <source>
        <dbReference type="Pfam" id="PF25037"/>
    </source>
</evidence>
<evidence type="ECO:0000313" key="3">
    <source>
        <dbReference type="EMBL" id="KAL0476826.1"/>
    </source>
</evidence>
<dbReference type="GO" id="GO:0045053">
    <property type="term" value="P:protein retention in Golgi apparatus"/>
    <property type="evidence" value="ECO:0007669"/>
    <property type="project" value="TreeGrafter"/>
</dbReference>
<comment type="caution">
    <text evidence="3">The sequence shown here is derived from an EMBL/GenBank/DDBJ whole genome shotgun (WGS) entry which is preliminary data.</text>
</comment>
<dbReference type="Proteomes" id="UP001431209">
    <property type="component" value="Unassembled WGS sequence"/>
</dbReference>
<proteinExistence type="inferred from homology"/>
<keyword evidence="4" id="KW-1185">Reference proteome</keyword>
<dbReference type="InterPro" id="IPR056748">
    <property type="entry name" value="VPS13-like_C"/>
</dbReference>
<dbReference type="InterPro" id="IPR026847">
    <property type="entry name" value="VPS13"/>
</dbReference>
<feature type="domain" description="Intermembrane lipid transfer protein VPS13-like C-terminal" evidence="2">
    <location>
        <begin position="334"/>
        <end position="421"/>
    </location>
</feature>
<dbReference type="AlphaFoldDB" id="A0AAW2YIJ8"/>
<reference evidence="3 4" key="1">
    <citation type="submission" date="2024-03" db="EMBL/GenBank/DDBJ databases">
        <title>The Acrasis kona genome and developmental transcriptomes reveal deep origins of eukaryotic multicellular pathways.</title>
        <authorList>
            <person name="Sheikh S."/>
            <person name="Fu C.-J."/>
            <person name="Brown M.W."/>
            <person name="Baldauf S.L."/>
        </authorList>
    </citation>
    <scope>NUCLEOTIDE SEQUENCE [LARGE SCALE GENOMIC DNA]</scope>
    <source>
        <strain evidence="3 4">ATCC MYA-3509</strain>
    </source>
</reference>
<evidence type="ECO:0000256" key="1">
    <source>
        <dbReference type="ARBA" id="ARBA00006545"/>
    </source>
</evidence>
<organism evidence="3 4">
    <name type="scientific">Acrasis kona</name>
    <dbReference type="NCBI Taxonomy" id="1008807"/>
    <lineage>
        <taxon>Eukaryota</taxon>
        <taxon>Discoba</taxon>
        <taxon>Heterolobosea</taxon>
        <taxon>Tetramitia</taxon>
        <taxon>Eutetramitia</taxon>
        <taxon>Acrasidae</taxon>
        <taxon>Acrasis</taxon>
    </lineage>
</organism>
<dbReference type="EMBL" id="JAOPGA020000108">
    <property type="protein sequence ID" value="KAL0476826.1"/>
    <property type="molecule type" value="Genomic_DNA"/>
</dbReference>
<accession>A0AAW2YIJ8</accession>
<dbReference type="PANTHER" id="PTHR16166:SF93">
    <property type="entry name" value="INTERMEMBRANE LIPID TRANSFER PROTEIN VPS13"/>
    <property type="match status" value="1"/>
</dbReference>
<dbReference type="GO" id="GO:0006623">
    <property type="term" value="P:protein targeting to vacuole"/>
    <property type="evidence" value="ECO:0007669"/>
    <property type="project" value="TreeGrafter"/>
</dbReference>
<name>A0AAW2YIJ8_9EUKA</name>
<comment type="similarity">
    <text evidence="1">Belongs to the VPS13 family.</text>
</comment>
<gene>
    <name evidence="3" type="ORF">AKO1_005681</name>
</gene>
<dbReference type="Pfam" id="PF25037">
    <property type="entry name" value="VPS13_C"/>
    <property type="match status" value="1"/>
</dbReference>
<sequence length="455" mass="50805">MRKSNQSNHFHYVIVDGNDTTVALDITFAERLYAFFTDWMESDGQELHDVKLVIQMMELDPISNHLQTVAKQHLQETMYQILEFYPMNVEISLRFDRDERIKSTLSDVIKTLGFGLNIDRASISLDGLAIGHTRLNVSDLMNRIKSHYAQCVMRGLYKMIGSLEVIGNPIGLIKEVRQGVRDLVRDSSVASSNDQLEAIFKGSNNLVKRSLRGTFRSISSMTGTVARGISLISFDRDHIRDKDMRINTIRPKGLAEGMLRGAEAVVDGLAGGVKGLVYRPYKEARQGGVLGLIRGLGKGIVATAVEPVGGFFEGMSMVAAGVARAGGEGTNRKRQPRTFRDDNAVIPYHANHSLSLFLKQHHDGQEQEIMASIVTPDSRVFVLTAHELLLVDLWGDCVDWSTHLSRISKITVNSKIESITCSLLNGNEKEIRGTDIHAIEMFTRRLNYCIFVLKQ</sequence>